<evidence type="ECO:0000256" key="2">
    <source>
        <dbReference type="ARBA" id="ARBA00008779"/>
    </source>
</evidence>
<sequence precursor="true">MLQLTAACLPRRSFWSRLALAVLAFGLRVPLQATEPAATEPTLRKPNVLFIISDDLSMTLSGMGHPECKTPNLDAFAKTGVSFTSAYCQFPLCGPSRASLMTGQYPMINGVKGNGGTVAVNRVTLPKHFANHGYWTGRVSKIYHMGIPGDIVEGKPGNDHAASWHEAHNMMAMEAITPGKATDFLNPESVTQYAAERKKWLAARAANEPYQHTQVARAQYASIEVAEKDRGLLADTMATDQAIELLQQRANDQRPFFLAVGLIRPHFPFIGTTETMGQYHADELAIPNVPANDHQDMPKQTINTVLKFEKPAQQEMRRAYFGAVSFMDRQVGRLLEAMETLQLRDNTIVVFVSDHGYLLGEHHMWKKAKLWEEAIHVPMIISAPGKTQGATCQRTVELVDLYPTLTELAGLPSDSAAQGNSLAALLENPEATHAKQNALIQVNGGFGLRHGRWAYMWYPKSKKHPEGVMLYDMQQDATQYQNLAELKEHQEVRHRMHQQLMQRIEAAQGK</sequence>
<dbReference type="InterPro" id="IPR035874">
    <property type="entry name" value="IDS"/>
</dbReference>
<feature type="chain" id="PRO_5021876106" evidence="7">
    <location>
        <begin position="34"/>
        <end position="510"/>
    </location>
</feature>
<evidence type="ECO:0000259" key="8">
    <source>
        <dbReference type="Pfam" id="PF00884"/>
    </source>
</evidence>
<comment type="cofactor">
    <cofactor evidence="1">
        <name>Ca(2+)</name>
        <dbReference type="ChEBI" id="CHEBI:29108"/>
    </cofactor>
</comment>
<dbReference type="GO" id="GO:0005737">
    <property type="term" value="C:cytoplasm"/>
    <property type="evidence" value="ECO:0007669"/>
    <property type="project" value="TreeGrafter"/>
</dbReference>
<dbReference type="PANTHER" id="PTHR45953:SF1">
    <property type="entry name" value="IDURONATE 2-SULFATASE"/>
    <property type="match status" value="1"/>
</dbReference>
<keyword evidence="3" id="KW-0479">Metal-binding</keyword>
<evidence type="ECO:0000256" key="4">
    <source>
        <dbReference type="ARBA" id="ARBA00022729"/>
    </source>
</evidence>
<evidence type="ECO:0000313" key="10">
    <source>
        <dbReference type="Proteomes" id="UP000315003"/>
    </source>
</evidence>
<dbReference type="GO" id="GO:0004423">
    <property type="term" value="F:iduronate-2-sulfatase activity"/>
    <property type="evidence" value="ECO:0007669"/>
    <property type="project" value="InterPro"/>
</dbReference>
<evidence type="ECO:0000256" key="6">
    <source>
        <dbReference type="ARBA" id="ARBA00022837"/>
    </source>
</evidence>
<proteinExistence type="inferred from homology"/>
<feature type="signal peptide" evidence="7">
    <location>
        <begin position="1"/>
        <end position="33"/>
    </location>
</feature>
<evidence type="ECO:0000313" key="9">
    <source>
        <dbReference type="EMBL" id="QDT61211.1"/>
    </source>
</evidence>
<keyword evidence="10" id="KW-1185">Reference proteome</keyword>
<dbReference type="Proteomes" id="UP000315003">
    <property type="component" value="Chromosome"/>
</dbReference>
<dbReference type="EC" id="3.1.6.6" evidence="9"/>
<keyword evidence="5 9" id="KW-0378">Hydrolase</keyword>
<evidence type="ECO:0000256" key="5">
    <source>
        <dbReference type="ARBA" id="ARBA00022801"/>
    </source>
</evidence>
<name>A0A517SYV3_9BACT</name>
<gene>
    <name evidence="9" type="primary">betC_17</name>
    <name evidence="9" type="ORF">SV7mr_37450</name>
</gene>
<dbReference type="AlphaFoldDB" id="A0A517SYV3"/>
<protein>
    <submittedName>
        <fullName evidence="9">Choline-sulfatase</fullName>
        <ecNumber evidence="9">3.1.6.6</ecNumber>
    </submittedName>
</protein>
<reference evidence="9 10" key="1">
    <citation type="submission" date="2019-02" db="EMBL/GenBank/DDBJ databases">
        <title>Deep-cultivation of Planctomycetes and their phenomic and genomic characterization uncovers novel biology.</title>
        <authorList>
            <person name="Wiegand S."/>
            <person name="Jogler M."/>
            <person name="Boedeker C."/>
            <person name="Pinto D."/>
            <person name="Vollmers J."/>
            <person name="Rivas-Marin E."/>
            <person name="Kohn T."/>
            <person name="Peeters S.H."/>
            <person name="Heuer A."/>
            <person name="Rast P."/>
            <person name="Oberbeckmann S."/>
            <person name="Bunk B."/>
            <person name="Jeske O."/>
            <person name="Meyerdierks A."/>
            <person name="Storesund J.E."/>
            <person name="Kallscheuer N."/>
            <person name="Luecker S."/>
            <person name="Lage O.M."/>
            <person name="Pohl T."/>
            <person name="Merkel B.J."/>
            <person name="Hornburger P."/>
            <person name="Mueller R.-W."/>
            <person name="Bruemmer F."/>
            <person name="Labrenz M."/>
            <person name="Spormann A.M."/>
            <person name="Op den Camp H."/>
            <person name="Overmann J."/>
            <person name="Amann R."/>
            <person name="Jetten M.S.M."/>
            <person name="Mascher T."/>
            <person name="Medema M.H."/>
            <person name="Devos D.P."/>
            <person name="Kaster A.-K."/>
            <person name="Ovreas L."/>
            <person name="Rohde M."/>
            <person name="Galperin M.Y."/>
            <person name="Jogler C."/>
        </authorList>
    </citation>
    <scope>NUCLEOTIDE SEQUENCE [LARGE SCALE GENOMIC DNA]</scope>
    <source>
        <strain evidence="9 10">SV_7m_r</strain>
    </source>
</reference>
<dbReference type="PROSITE" id="PS00523">
    <property type="entry name" value="SULFATASE_1"/>
    <property type="match status" value="1"/>
</dbReference>
<evidence type="ECO:0000256" key="1">
    <source>
        <dbReference type="ARBA" id="ARBA00001913"/>
    </source>
</evidence>
<dbReference type="Pfam" id="PF00884">
    <property type="entry name" value="Sulfatase"/>
    <property type="match status" value="1"/>
</dbReference>
<dbReference type="CDD" id="cd16030">
    <property type="entry name" value="iduronate-2-sulfatase"/>
    <property type="match status" value="1"/>
</dbReference>
<keyword evidence="6" id="KW-0106">Calcium</keyword>
<organism evidence="9 10">
    <name type="scientific">Stieleria bergensis</name>
    <dbReference type="NCBI Taxonomy" id="2528025"/>
    <lineage>
        <taxon>Bacteria</taxon>
        <taxon>Pseudomonadati</taxon>
        <taxon>Planctomycetota</taxon>
        <taxon>Planctomycetia</taxon>
        <taxon>Pirellulales</taxon>
        <taxon>Pirellulaceae</taxon>
        <taxon>Stieleria</taxon>
    </lineage>
</organism>
<feature type="domain" description="Sulfatase N-terminal" evidence="8">
    <location>
        <begin position="46"/>
        <end position="410"/>
    </location>
</feature>
<dbReference type="Gene3D" id="3.40.720.10">
    <property type="entry name" value="Alkaline Phosphatase, subunit A"/>
    <property type="match status" value="1"/>
</dbReference>
<comment type="similarity">
    <text evidence="2">Belongs to the sulfatase family.</text>
</comment>
<dbReference type="SUPFAM" id="SSF53649">
    <property type="entry name" value="Alkaline phosphatase-like"/>
    <property type="match status" value="1"/>
</dbReference>
<dbReference type="InterPro" id="IPR017850">
    <property type="entry name" value="Alkaline_phosphatase_core_sf"/>
</dbReference>
<evidence type="ECO:0000256" key="3">
    <source>
        <dbReference type="ARBA" id="ARBA00022723"/>
    </source>
</evidence>
<evidence type="ECO:0000256" key="7">
    <source>
        <dbReference type="SAM" id="SignalP"/>
    </source>
</evidence>
<dbReference type="InterPro" id="IPR000917">
    <property type="entry name" value="Sulfatase_N"/>
</dbReference>
<accession>A0A517SYV3</accession>
<keyword evidence="4 7" id="KW-0732">Signal</keyword>
<dbReference type="GO" id="GO:0046872">
    <property type="term" value="F:metal ion binding"/>
    <property type="evidence" value="ECO:0007669"/>
    <property type="project" value="UniProtKB-KW"/>
</dbReference>
<dbReference type="GO" id="GO:0047753">
    <property type="term" value="F:choline-sulfatase activity"/>
    <property type="evidence" value="ECO:0007669"/>
    <property type="project" value="UniProtKB-EC"/>
</dbReference>
<dbReference type="EMBL" id="CP036272">
    <property type="protein sequence ID" value="QDT61211.1"/>
    <property type="molecule type" value="Genomic_DNA"/>
</dbReference>
<dbReference type="InterPro" id="IPR024607">
    <property type="entry name" value="Sulfatase_CS"/>
</dbReference>
<dbReference type="PANTHER" id="PTHR45953">
    <property type="entry name" value="IDURONATE 2-SULFATASE"/>
    <property type="match status" value="1"/>
</dbReference>